<keyword evidence="4" id="KW-1185">Reference proteome</keyword>
<dbReference type="EMBL" id="PVTX01000001">
    <property type="protein sequence ID" value="PRZ10145.1"/>
    <property type="molecule type" value="Genomic_DNA"/>
</dbReference>
<accession>A0ABX5EIA2</accession>
<feature type="transmembrane region" description="Helical" evidence="2">
    <location>
        <begin position="56"/>
        <end position="77"/>
    </location>
</feature>
<organism evidence="3 4">
    <name type="scientific">Isoptericola halotolerans</name>
    <dbReference type="NCBI Taxonomy" id="300560"/>
    <lineage>
        <taxon>Bacteria</taxon>
        <taxon>Bacillati</taxon>
        <taxon>Actinomycetota</taxon>
        <taxon>Actinomycetes</taxon>
        <taxon>Micrococcales</taxon>
        <taxon>Promicromonosporaceae</taxon>
        <taxon>Isoptericola</taxon>
    </lineage>
</organism>
<gene>
    <name evidence="3" type="ORF">BCL65_101283</name>
</gene>
<dbReference type="Proteomes" id="UP000239895">
    <property type="component" value="Unassembled WGS sequence"/>
</dbReference>
<dbReference type="InterPro" id="IPR047789">
    <property type="entry name" value="CU044_5270-like"/>
</dbReference>
<feature type="region of interest" description="Disordered" evidence="1">
    <location>
        <begin position="306"/>
        <end position="326"/>
    </location>
</feature>
<protein>
    <submittedName>
        <fullName evidence="3">Uncharacterized protein</fullName>
    </submittedName>
</protein>
<reference evidence="3 4" key="1">
    <citation type="submission" date="2018-03" db="EMBL/GenBank/DDBJ databases">
        <title>Comparative analysis of microorganisms from saline springs in Andes Mountain Range, Colombia.</title>
        <authorList>
            <person name="Rubin E."/>
        </authorList>
    </citation>
    <scope>NUCLEOTIDE SEQUENCE [LARGE SCALE GENOMIC DNA]</scope>
    <source>
        <strain evidence="3 4">CG 23</strain>
    </source>
</reference>
<evidence type="ECO:0000313" key="4">
    <source>
        <dbReference type="Proteomes" id="UP000239895"/>
    </source>
</evidence>
<keyword evidence="2" id="KW-0472">Membrane</keyword>
<keyword evidence="2" id="KW-1133">Transmembrane helix</keyword>
<sequence>MTKSLMDDPVMRRLADADPVPTGPLTLAETARAQSVLYRIMARPRTAVRRSHRRRLWTRGAAAAAALATALLAGTFATTPASARYVLLEAAAGAAVQPVEDGEYWYVRSQEDDPRSVPYQREVWRSADSFLLRSESSAAFAAWEAGVSFLDPELVRVQDMSNDDGTIAGFGDGVQLTWAELESLPSDPDALSRQLTAELAVSGHGGDWDLWNQVVGMLQESPASPELRRGLWQVLSGISGVELVGTVTDSAGREATAIQADFTDRRLPRYELLLDPGDGSLLETRVYDLDDSLLFRSTVLEQGYRDAAPAPEPPLCGPGSAPEQSC</sequence>
<evidence type="ECO:0000313" key="3">
    <source>
        <dbReference type="EMBL" id="PRZ10145.1"/>
    </source>
</evidence>
<evidence type="ECO:0000256" key="1">
    <source>
        <dbReference type="SAM" id="MobiDB-lite"/>
    </source>
</evidence>
<dbReference type="NCBIfam" id="NF038083">
    <property type="entry name" value="CU044_5270_fam"/>
    <property type="match status" value="1"/>
</dbReference>
<proteinExistence type="predicted"/>
<name>A0ABX5EIA2_9MICO</name>
<evidence type="ECO:0000256" key="2">
    <source>
        <dbReference type="SAM" id="Phobius"/>
    </source>
</evidence>
<comment type="caution">
    <text evidence="3">The sequence shown here is derived from an EMBL/GenBank/DDBJ whole genome shotgun (WGS) entry which is preliminary data.</text>
</comment>
<keyword evidence="2" id="KW-0812">Transmembrane</keyword>